<accession>A0ABD1T069</accession>
<feature type="region of interest" description="Disordered" evidence="1">
    <location>
        <begin position="1"/>
        <end position="74"/>
    </location>
</feature>
<evidence type="ECO:0000256" key="1">
    <source>
        <dbReference type="SAM" id="MobiDB-lite"/>
    </source>
</evidence>
<feature type="compositionally biased region" description="Basic residues" evidence="1">
    <location>
        <begin position="18"/>
        <end position="33"/>
    </location>
</feature>
<feature type="compositionally biased region" description="Pro residues" evidence="1">
    <location>
        <begin position="56"/>
        <end position="68"/>
    </location>
</feature>
<dbReference type="AlphaFoldDB" id="A0ABD1T069"/>
<protein>
    <submittedName>
        <fullName evidence="2">Uncharacterized protein</fullName>
    </submittedName>
</protein>
<sequence length="134" mass="15007">MSSVEDDSQNLSDLRTNSKIRVRSRLHQRKRVRLNKDEVAPPPSPPEVLVVVPFQSMPPPLPHSSPPKKPTRPTMLSLPSVAALIEDVAQLSSGWDSIPFLSYNNRTQAKEKQGTNEDASSINMGLLLGERWWK</sequence>
<keyword evidence="3" id="KW-1185">Reference proteome</keyword>
<gene>
    <name evidence="2" type="ORF">Adt_21669</name>
</gene>
<comment type="caution">
    <text evidence="2">The sequence shown here is derived from an EMBL/GenBank/DDBJ whole genome shotgun (WGS) entry which is preliminary data.</text>
</comment>
<organism evidence="2 3">
    <name type="scientific">Abeliophyllum distichum</name>
    <dbReference type="NCBI Taxonomy" id="126358"/>
    <lineage>
        <taxon>Eukaryota</taxon>
        <taxon>Viridiplantae</taxon>
        <taxon>Streptophyta</taxon>
        <taxon>Embryophyta</taxon>
        <taxon>Tracheophyta</taxon>
        <taxon>Spermatophyta</taxon>
        <taxon>Magnoliopsida</taxon>
        <taxon>eudicotyledons</taxon>
        <taxon>Gunneridae</taxon>
        <taxon>Pentapetalae</taxon>
        <taxon>asterids</taxon>
        <taxon>lamiids</taxon>
        <taxon>Lamiales</taxon>
        <taxon>Oleaceae</taxon>
        <taxon>Forsythieae</taxon>
        <taxon>Abeliophyllum</taxon>
    </lineage>
</organism>
<evidence type="ECO:0000313" key="3">
    <source>
        <dbReference type="Proteomes" id="UP001604336"/>
    </source>
</evidence>
<dbReference type="Proteomes" id="UP001604336">
    <property type="component" value="Unassembled WGS sequence"/>
</dbReference>
<dbReference type="EMBL" id="JBFOLK010000006">
    <property type="protein sequence ID" value="KAL2506048.1"/>
    <property type="molecule type" value="Genomic_DNA"/>
</dbReference>
<reference evidence="3" key="1">
    <citation type="submission" date="2024-07" db="EMBL/GenBank/DDBJ databases">
        <title>Two chromosome-level genome assemblies of Korean endemic species Abeliophyllum distichum and Forsythia ovata (Oleaceae).</title>
        <authorList>
            <person name="Jang H."/>
        </authorList>
    </citation>
    <scope>NUCLEOTIDE SEQUENCE [LARGE SCALE GENOMIC DNA]</scope>
</reference>
<name>A0ABD1T069_9LAMI</name>
<proteinExistence type="predicted"/>
<evidence type="ECO:0000313" key="2">
    <source>
        <dbReference type="EMBL" id="KAL2506048.1"/>
    </source>
</evidence>